<dbReference type="Proteomes" id="UP000325577">
    <property type="component" value="Linkage Group LG0"/>
</dbReference>
<evidence type="ECO:0000313" key="3">
    <source>
        <dbReference type="Proteomes" id="UP000325577"/>
    </source>
</evidence>
<proteinExistence type="predicted"/>
<organism evidence="2 3">
    <name type="scientific">Nyssa sinensis</name>
    <dbReference type="NCBI Taxonomy" id="561372"/>
    <lineage>
        <taxon>Eukaryota</taxon>
        <taxon>Viridiplantae</taxon>
        <taxon>Streptophyta</taxon>
        <taxon>Embryophyta</taxon>
        <taxon>Tracheophyta</taxon>
        <taxon>Spermatophyta</taxon>
        <taxon>Magnoliopsida</taxon>
        <taxon>eudicotyledons</taxon>
        <taxon>Gunneridae</taxon>
        <taxon>Pentapetalae</taxon>
        <taxon>asterids</taxon>
        <taxon>Cornales</taxon>
        <taxon>Nyssaceae</taxon>
        <taxon>Nyssa</taxon>
    </lineage>
</organism>
<keyword evidence="3" id="KW-1185">Reference proteome</keyword>
<dbReference type="EMBL" id="CM018031">
    <property type="protein sequence ID" value="KAA8550073.1"/>
    <property type="molecule type" value="Genomic_DNA"/>
</dbReference>
<reference evidence="2 3" key="1">
    <citation type="submission" date="2019-09" db="EMBL/GenBank/DDBJ databases">
        <title>A chromosome-level genome assembly of the Chinese tupelo Nyssa sinensis.</title>
        <authorList>
            <person name="Yang X."/>
            <person name="Kang M."/>
            <person name="Yang Y."/>
            <person name="Xiong H."/>
            <person name="Wang M."/>
            <person name="Zhang Z."/>
            <person name="Wang Z."/>
            <person name="Wu H."/>
            <person name="Ma T."/>
            <person name="Liu J."/>
            <person name="Xi Z."/>
        </authorList>
    </citation>
    <scope>NUCLEOTIDE SEQUENCE [LARGE SCALE GENOMIC DNA]</scope>
    <source>
        <strain evidence="2">J267</strain>
        <tissue evidence="2">Leaf</tissue>
    </source>
</reference>
<feature type="region of interest" description="Disordered" evidence="1">
    <location>
        <begin position="131"/>
        <end position="153"/>
    </location>
</feature>
<evidence type="ECO:0000256" key="1">
    <source>
        <dbReference type="SAM" id="MobiDB-lite"/>
    </source>
</evidence>
<sequence length="205" mass="21850">MFEICGKYKHIDVCVKFDETFVPLDSVGSGGSSFVRVGGGGYASAKGGRYTIAIGGEFASVGGGGVASARGGHSNARGGGVVSARGGRSATARGGFATARCGGFARVVSNDDDSMFTINSSDEEYMCNSEEMVGNHSSGNDDENYKDEDWQDKDDGYISNYKSNDNCGAYSSNDDGQTRMTDRYLKGKVFEWNEREKMCINLGML</sequence>
<evidence type="ECO:0000313" key="2">
    <source>
        <dbReference type="EMBL" id="KAA8550073.1"/>
    </source>
</evidence>
<gene>
    <name evidence="2" type="ORF">F0562_001757</name>
</gene>
<protein>
    <submittedName>
        <fullName evidence="2">Uncharacterized protein</fullName>
    </submittedName>
</protein>
<accession>A0A5J5C3W6</accession>
<name>A0A5J5C3W6_9ASTE</name>
<dbReference type="AlphaFoldDB" id="A0A5J5C3W6"/>
<feature type="compositionally biased region" description="Acidic residues" evidence="1">
    <location>
        <begin position="140"/>
        <end position="152"/>
    </location>
</feature>